<evidence type="ECO:0000256" key="6">
    <source>
        <dbReference type="HAMAP-Rule" id="MF_01265"/>
    </source>
</evidence>
<dbReference type="Gene3D" id="3.40.50.720">
    <property type="entry name" value="NAD(P)-binding Rossmann-like Domain"/>
    <property type="match status" value="1"/>
</dbReference>
<dbReference type="InterPro" id="IPR020626">
    <property type="entry name" value="Asp_DH_prok"/>
</dbReference>
<evidence type="ECO:0000256" key="2">
    <source>
        <dbReference type="ARBA" id="ARBA00022642"/>
    </source>
</evidence>
<dbReference type="EC" id="1.4.1.21" evidence="6"/>
<dbReference type="Gene3D" id="3.30.360.10">
    <property type="entry name" value="Dihydrodipicolinate Reductase, domain 2"/>
    <property type="match status" value="1"/>
</dbReference>
<keyword evidence="5 6" id="KW-0520">NAD</keyword>
<dbReference type="SUPFAM" id="SSF51735">
    <property type="entry name" value="NAD(P)-binding Rossmann-fold domains"/>
    <property type="match status" value="1"/>
</dbReference>
<evidence type="ECO:0000256" key="4">
    <source>
        <dbReference type="ARBA" id="ARBA00023002"/>
    </source>
</evidence>
<feature type="binding site" evidence="6">
    <location>
        <position position="216"/>
    </location>
    <ligand>
        <name>NAD(+)</name>
        <dbReference type="ChEBI" id="CHEBI:57540"/>
    </ligand>
</feature>
<feature type="domain" description="Aspartate dehydrogenase" evidence="7">
    <location>
        <begin position="195"/>
        <end position="275"/>
    </location>
</feature>
<keyword evidence="3 6" id="KW-0521">NADP</keyword>
<comment type="catalytic activity">
    <reaction evidence="6">
        <text>L-aspartate + NADP(+) + H2O = oxaloacetate + NH4(+) + NADPH + H(+)</text>
        <dbReference type="Rhea" id="RHEA:11784"/>
        <dbReference type="ChEBI" id="CHEBI:15377"/>
        <dbReference type="ChEBI" id="CHEBI:15378"/>
        <dbReference type="ChEBI" id="CHEBI:16452"/>
        <dbReference type="ChEBI" id="CHEBI:28938"/>
        <dbReference type="ChEBI" id="CHEBI:29991"/>
        <dbReference type="ChEBI" id="CHEBI:57783"/>
        <dbReference type="ChEBI" id="CHEBI:58349"/>
        <dbReference type="EC" id="1.4.1.21"/>
    </reaction>
</comment>
<evidence type="ECO:0000259" key="7">
    <source>
        <dbReference type="Pfam" id="PF01958"/>
    </source>
</evidence>
<comment type="miscellaneous">
    <text evidence="6">The iminoaspartate product is unstable in aqueous solution and can decompose to oxaloacetate and ammonia.</text>
</comment>
<evidence type="ECO:0000256" key="5">
    <source>
        <dbReference type="ARBA" id="ARBA00023027"/>
    </source>
</evidence>
<evidence type="ECO:0000256" key="3">
    <source>
        <dbReference type="ARBA" id="ARBA00022857"/>
    </source>
</evidence>
<protein>
    <recommendedName>
        <fullName evidence="6">L-aspartate dehydrogenase</fullName>
        <ecNumber evidence="6">1.4.1.21</ecNumber>
    </recommendedName>
</protein>
<dbReference type="InterPro" id="IPR002811">
    <property type="entry name" value="Asp_DH"/>
</dbReference>
<evidence type="ECO:0000259" key="8">
    <source>
        <dbReference type="Pfam" id="PF03447"/>
    </source>
</evidence>
<dbReference type="InterPro" id="IPR005106">
    <property type="entry name" value="Asp/hSer_DH_NAD-bd"/>
</dbReference>
<gene>
    <name evidence="6" type="primary">nadX</name>
    <name evidence="9" type="ORF">F130042H8_11000</name>
</gene>
<accession>A0ABQ0AVI6</accession>
<dbReference type="PANTHER" id="PTHR31873:SF6">
    <property type="entry name" value="ASPARTATE DEHYDROGENASE DOMAIN-CONTAINING PROTEIN"/>
    <property type="match status" value="1"/>
</dbReference>
<comment type="caution">
    <text evidence="9">The sequence shown here is derived from an EMBL/GenBank/DDBJ whole genome shotgun (WGS) entry which is preliminary data.</text>
</comment>
<comment type="function">
    <text evidence="6">Specifically catalyzes the NAD or NADP-dependent dehydrogenation of L-aspartate to iminoaspartate.</text>
</comment>
<keyword evidence="10" id="KW-1185">Reference proteome</keyword>
<sequence>MKQTKKKLAILGNGYLAGIITEAYGMGLLEGYEMTGILGRTEEKTRRLAEAAGCRACASIEELLEAKPDYVAEAASVAAVRDYGKRILCSGASLVVLSIGAFADRGFYENAKRWAADNGTRIYLASGAVGGFDVLRTVSLMALAQKKKAGADDSEGAITADSLSGFLTAGISTRKGPASLRNTPVFKEHFMTDTQEAKAFSGNANEAISLLPTKVNVAVASALATAGPDETTVEIASVPGMAGDDHRITAKIGGTDEVEAVVDIYSRTSAIAGWSSVAVLRNILSPVVF</sequence>
<name>A0ABQ0AVI6_9FIRM</name>
<keyword evidence="2 6" id="KW-0662">Pyridine nucleotide biosynthesis</keyword>
<dbReference type="SUPFAM" id="SSF55347">
    <property type="entry name" value="Glyceraldehyde-3-phosphate dehydrogenase-like, C-terminal domain"/>
    <property type="match status" value="1"/>
</dbReference>
<keyword evidence="4 6" id="KW-0560">Oxidoreductase</keyword>
<evidence type="ECO:0000313" key="9">
    <source>
        <dbReference type="EMBL" id="GAA6268040.1"/>
    </source>
</evidence>
<dbReference type="InterPro" id="IPR036291">
    <property type="entry name" value="NAD(P)-bd_dom_sf"/>
</dbReference>
<dbReference type="HAMAP" id="MF_01265">
    <property type="entry name" value="NadX"/>
    <property type="match status" value="1"/>
</dbReference>
<feature type="active site" evidence="6">
    <location>
        <position position="246"/>
    </location>
</feature>
<organism evidence="9 10">
    <name type="scientific">Enterocloster alcoholdehydrogenati</name>
    <dbReference type="NCBI Taxonomy" id="2547410"/>
    <lineage>
        <taxon>Bacteria</taxon>
        <taxon>Bacillati</taxon>
        <taxon>Bacillota</taxon>
        <taxon>Clostridia</taxon>
        <taxon>Lachnospirales</taxon>
        <taxon>Lachnospiraceae</taxon>
        <taxon>Enterocloster</taxon>
    </lineage>
</organism>
<comment type="catalytic activity">
    <reaction evidence="6">
        <text>L-aspartate + NAD(+) + H2O = oxaloacetate + NH4(+) + NADH + H(+)</text>
        <dbReference type="Rhea" id="RHEA:11788"/>
        <dbReference type="ChEBI" id="CHEBI:15377"/>
        <dbReference type="ChEBI" id="CHEBI:15378"/>
        <dbReference type="ChEBI" id="CHEBI:16452"/>
        <dbReference type="ChEBI" id="CHEBI:28938"/>
        <dbReference type="ChEBI" id="CHEBI:29991"/>
        <dbReference type="ChEBI" id="CHEBI:57540"/>
        <dbReference type="ChEBI" id="CHEBI:57945"/>
        <dbReference type="EC" id="1.4.1.21"/>
    </reaction>
</comment>
<proteinExistence type="inferred from homology"/>
<dbReference type="PANTHER" id="PTHR31873">
    <property type="entry name" value="L-ASPARTATE DEHYDROGENASE-RELATED"/>
    <property type="match status" value="1"/>
</dbReference>
<dbReference type="RefSeq" id="WP_178301940.1">
    <property type="nucleotide sequence ID" value="NZ_BAABXL010000001.1"/>
</dbReference>
<dbReference type="Pfam" id="PF03447">
    <property type="entry name" value="NAD_binding_3"/>
    <property type="match status" value="1"/>
</dbReference>
<dbReference type="EMBL" id="BAABXL010000001">
    <property type="protein sequence ID" value="GAA6268040.1"/>
    <property type="molecule type" value="Genomic_DNA"/>
</dbReference>
<evidence type="ECO:0000313" key="10">
    <source>
        <dbReference type="Proteomes" id="UP001600894"/>
    </source>
</evidence>
<feature type="domain" description="Aspartate/homoserine dehydrogenase NAD-binding" evidence="8">
    <location>
        <begin position="30"/>
        <end position="124"/>
    </location>
</feature>
<reference evidence="9 10" key="1">
    <citation type="submission" date="2024-04" db="EMBL/GenBank/DDBJ databases">
        <title>Defined microbial consortia suppress multidrug-resistant proinflammatory Enterobacteriaceae via ecological control.</title>
        <authorList>
            <person name="Furuichi M."/>
            <person name="Kawaguchi T."/>
            <person name="Pust M."/>
            <person name="Yasuma K."/>
            <person name="Plichta D."/>
            <person name="Hasegawa N."/>
            <person name="Ohya T."/>
            <person name="Bhattarai S."/>
            <person name="Sasajima S."/>
            <person name="Aoto Y."/>
            <person name="Tuganbaev T."/>
            <person name="Yaginuma M."/>
            <person name="Ueda M."/>
            <person name="Okahashi N."/>
            <person name="Amafuji K."/>
            <person name="Kiridooshi Y."/>
            <person name="Sugita K."/>
            <person name="Strazar M."/>
            <person name="Skelly A."/>
            <person name="Suda W."/>
            <person name="Hattori M."/>
            <person name="Nakamoto N."/>
            <person name="Caballero S."/>
            <person name="Norman J."/>
            <person name="Olle B."/>
            <person name="Tanoue T."/>
            <person name="Arita M."/>
            <person name="Bucci V."/>
            <person name="Atarashi K."/>
            <person name="Xavier R."/>
            <person name="Honda K."/>
        </authorList>
    </citation>
    <scope>NUCLEOTIDE SEQUENCE [LARGE SCALE GENOMIC DNA]</scope>
    <source>
        <strain evidence="10">f13</strain>
    </source>
</reference>
<dbReference type="Pfam" id="PF01958">
    <property type="entry name" value="Asp_DH_C"/>
    <property type="match status" value="1"/>
</dbReference>
<dbReference type="Proteomes" id="UP001600894">
    <property type="component" value="Unassembled WGS sequence"/>
</dbReference>
<comment type="pathway">
    <text evidence="6">Cofactor biosynthesis; NAD(+) biosynthesis; iminoaspartate from L-aspartate (dehydrogenase route): step 1/1.</text>
</comment>
<evidence type="ECO:0000256" key="1">
    <source>
        <dbReference type="ARBA" id="ARBA00008331"/>
    </source>
</evidence>
<comment type="similarity">
    <text evidence="1 6">Belongs to the L-aspartate dehydrogenase family.</text>
</comment>
<feature type="binding site" evidence="6">
    <location>
        <position position="128"/>
    </location>
    <ligand>
        <name>NAD(+)</name>
        <dbReference type="ChEBI" id="CHEBI:57540"/>
    </ligand>
</feature>